<dbReference type="Gene3D" id="1.25.40.1050">
    <property type="match status" value="1"/>
</dbReference>
<dbReference type="Pfam" id="PF18332">
    <property type="entry name" value="XRN1_D1"/>
    <property type="match status" value="2"/>
</dbReference>
<dbReference type="InterPro" id="IPR016494">
    <property type="entry name" value="5_3_exoribonuclease_1"/>
</dbReference>
<dbReference type="Gene3D" id="2.170.260.40">
    <property type="match status" value="1"/>
</dbReference>
<proteinExistence type="inferred from homology"/>
<dbReference type="Gene3D" id="2.30.30.30">
    <property type="match status" value="1"/>
</dbReference>
<evidence type="ECO:0000259" key="11">
    <source>
        <dbReference type="Pfam" id="PF18332"/>
    </source>
</evidence>
<dbReference type="Pfam" id="PF18334">
    <property type="entry name" value="XRN1_D2_D3"/>
    <property type="match status" value="1"/>
</dbReference>
<sequence>MGIPKFFRYISERWPMISEPIEDSQIAEFDNLYLDMNSILHNCTHSNDGSVDLMKEEEMFSAIFAYIEHLFTLIKPGKTFFMAIDGVAPRAKMNQQRSRRFRTAIEAEKSVEIAQKNGLITSKDENFDSNCITPGTEFMAKVTTNLKFFIHQKISSDAKWQKVQVILSGHEVPGEGEHKIMDYIRFLKAQEGYNPNTRHCIYGLDADLIMLGLVIHDPHFAILREEVVFGRGSKASSTDVSEQQFYLLHLSLLREYLALEFKDLEDQIKFDYDLERILDDFIFIMYVIGNDFLPNLPDLHINKGAFPRLLATIKETMIDSDGYLQEGGVINMERFGLWLDHLSQFELQNFEQVDVDVEWFNKQLENISLDGERKRERAGRKLLLRRQQQLISKLRPWILEFYSSRDNIYSAHDDDSLIPTLQLDTELMEEEIKLPFIKQFALDVGFFIVHSKSQNTYHAKIDIDGINVNESDEEFEARVLYIRKKIKEYENSIFVEDEDTLEEQKNIYDTKFVNWKNKYYKEKFGFTLSDTEDILKLTESYIQGLQWVLFYYYRGVPSWQWYYPYYYAPRISDIKLGLKACLEFSKGTPFKPFEQLMAVLPARSKQLVPACYRPLMTDPNSPIIEFYPDEVEIDKNGKTASWEAVVKINFVDEKRLLDALEPYNSKLNTEERQRNSLGTNIEFSFHPQVNQVHSSPIPTIFPDITEDHCYETVVEFDKLHSSTYAKPMKGAKQGINLLAGFPTLKTIPFTSQLMLAECHIFNQPTKSESMILSTQNPFEGLTVEQFAAQNLGQTIYVNWPYLKEAKVVAVSDGLNVFEPGNKSIRTTRMESSEVSEFASDVRYISETLFKRKGVLLVNYTEEELQGTPEPRRSPHNDDVIQGIVFVKKVNGVIRTRSGAYVKTYSDKIEKFPINLLVDDVVNKDRRLLEKPPVPLEEEFPKGTTLISLGAFAYGTPATVVDHQNDLMTVRFVNQPIKQEFNYGEIQAQREAHTNVYYPSFKVAKIIGITSLALSRITSSFRIVNGAKKTVNIGLDLKFEGRKLKVLGYTRRNEKHWSYSALAVNLLQQYQKRFPSVFKIISLRNDSSIPEAKELFPQVPASQVDEKVNELVAWVKDQKKSFVVATLESESLTKVSIGKIEQEVIKFVSKPHEHIPQKGLKGVPREATLDISNSSQFLSKQTFNLGDRVIYVEDSGKVPNFSKGTVIGVRSVGTKVTLNVLFDLPLLSGNTFDGRLATPRGVTVDSSLVLNLTKRQLIYHDKKPAKKEGKPGVKKTSQDSRKQTVKSQNGSVKVKQTHDAAQPSLSETTPVQVPPGNSAPPTALVQAVSGPTSQPSNNSEDEHELLRLLKGNKDSNESQGPQEPLARTSIQQIYGTVFNQVLSAQPQLQPVRAFSNPVSEPPVNEAQFNEHHSDSTPQSHSRDENQVRGRGRGRGNRRGRGRGKGRGGQQNQS</sequence>
<dbReference type="Gene3D" id="3.30.1370.250">
    <property type="match status" value="1"/>
</dbReference>
<keyword evidence="2" id="KW-0507">mRNA processing</keyword>
<dbReference type="InterPro" id="IPR041412">
    <property type="entry name" value="Xrn1_helical"/>
</dbReference>
<dbReference type="Gene3D" id="2.30.30.750">
    <property type="match status" value="1"/>
</dbReference>
<keyword evidence="6" id="KW-0963">Cytoplasm</keyword>
<comment type="similarity">
    <text evidence="1">Belongs to the 5'-3' exonuclease family. XRN2/RAT1 subfamily.</text>
</comment>
<feature type="domain" description="Xrn1 N-terminal" evidence="8">
    <location>
        <begin position="1"/>
        <end position="226"/>
    </location>
</feature>
<keyword evidence="6" id="KW-0694">RNA-binding</keyword>
<comment type="subcellular location">
    <subcellularLocation>
        <location evidence="6">Cytoplasm</location>
    </subcellularLocation>
</comment>
<feature type="compositionally biased region" description="Basic and acidic residues" evidence="7">
    <location>
        <begin position="1259"/>
        <end position="1281"/>
    </location>
</feature>
<dbReference type="InterPro" id="IPR047007">
    <property type="entry name" value="XRN1_D1_sf"/>
</dbReference>
<dbReference type="FunFam" id="3.40.50.12390:FF:000002">
    <property type="entry name" value="5'-3' exoribonuclease 1"/>
    <property type="match status" value="1"/>
</dbReference>
<evidence type="ECO:0000256" key="2">
    <source>
        <dbReference type="ARBA" id="ARBA00022664"/>
    </source>
</evidence>
<dbReference type="InterPro" id="IPR040992">
    <property type="entry name" value="XRN1_D1"/>
</dbReference>
<dbReference type="GO" id="GO:0003723">
    <property type="term" value="F:RNA binding"/>
    <property type="evidence" value="ECO:0007669"/>
    <property type="project" value="UniProtKB-KW"/>
</dbReference>
<dbReference type="Gene3D" id="6.10.140.950">
    <property type="match status" value="1"/>
</dbReference>
<dbReference type="EC" id="3.1.13.-" evidence="6"/>
<dbReference type="FunFam" id="1.25.40.1050:FF:000002">
    <property type="entry name" value="5'-3' exoribonuclease"/>
    <property type="match status" value="1"/>
</dbReference>
<feature type="domain" description="Exoribonuclease Xrn1 D2/D3" evidence="12">
    <location>
        <begin position="934"/>
        <end position="1162"/>
    </location>
</feature>
<dbReference type="GO" id="GO:0000184">
    <property type="term" value="P:nuclear-transcribed mRNA catabolic process, nonsense-mediated decay"/>
    <property type="evidence" value="ECO:0007669"/>
    <property type="project" value="UniProtKB-KW"/>
</dbReference>
<dbReference type="PIRSF" id="PIRSF006743">
    <property type="entry name" value="Exonuclease_Xnr1"/>
    <property type="match status" value="1"/>
</dbReference>
<feature type="compositionally biased region" description="Basic residues" evidence="7">
    <location>
        <begin position="1428"/>
        <end position="1444"/>
    </location>
</feature>
<dbReference type="Gene3D" id="3.40.50.12390">
    <property type="match status" value="2"/>
</dbReference>
<dbReference type="InterPro" id="IPR004859">
    <property type="entry name" value="Xrn1_N"/>
</dbReference>
<evidence type="ECO:0000259" key="12">
    <source>
        <dbReference type="Pfam" id="PF18334"/>
    </source>
</evidence>
<evidence type="ECO:0000256" key="7">
    <source>
        <dbReference type="SAM" id="MobiDB-lite"/>
    </source>
</evidence>
<evidence type="ECO:0000259" key="9">
    <source>
        <dbReference type="Pfam" id="PF17846"/>
    </source>
</evidence>
<dbReference type="Pfam" id="PF17846">
    <property type="entry name" value="XRN_M"/>
    <property type="match status" value="1"/>
</dbReference>
<dbReference type="PANTHER" id="PTHR12341">
    <property type="entry name" value="5'-&gt;3' EXORIBONUCLEASE"/>
    <property type="match status" value="1"/>
</dbReference>
<dbReference type="EMBL" id="CP014584">
    <property type="protein sequence ID" value="ANZ73665.1"/>
    <property type="molecule type" value="Genomic_DNA"/>
</dbReference>
<evidence type="ECO:0000256" key="6">
    <source>
        <dbReference type="PIRNR" id="PIRNR006743"/>
    </source>
</evidence>
<evidence type="ECO:0000256" key="5">
    <source>
        <dbReference type="ARBA" id="ARBA00022839"/>
    </source>
</evidence>
<organism evidence="13 14">
    <name type="scientific">Komagataella pastoris</name>
    <name type="common">Yeast</name>
    <name type="synonym">Pichia pastoris</name>
    <dbReference type="NCBI Taxonomy" id="4922"/>
    <lineage>
        <taxon>Eukaryota</taxon>
        <taxon>Fungi</taxon>
        <taxon>Dikarya</taxon>
        <taxon>Ascomycota</taxon>
        <taxon>Saccharomycotina</taxon>
        <taxon>Pichiomycetes</taxon>
        <taxon>Pichiales</taxon>
        <taxon>Pichiaceae</taxon>
        <taxon>Komagataella</taxon>
    </lineage>
</organism>
<dbReference type="GO" id="GO:0006397">
    <property type="term" value="P:mRNA processing"/>
    <property type="evidence" value="ECO:0007669"/>
    <property type="project" value="UniProtKB-KW"/>
</dbReference>
<keyword evidence="4 6" id="KW-0378">Hydrolase</keyword>
<feature type="region of interest" description="Disordered" evidence="7">
    <location>
        <begin position="1259"/>
        <end position="1342"/>
    </location>
</feature>
<dbReference type="InterPro" id="IPR027073">
    <property type="entry name" value="5_3_exoribonuclease"/>
</dbReference>
<feature type="domain" description="5'-3' exoribonuclease 1 D1" evidence="11">
    <location>
        <begin position="728"/>
        <end position="856"/>
    </location>
</feature>
<evidence type="ECO:0000256" key="4">
    <source>
        <dbReference type="ARBA" id="ARBA00022801"/>
    </source>
</evidence>
<feature type="domain" description="Xrn1 helical" evidence="9">
    <location>
        <begin position="272"/>
        <end position="681"/>
    </location>
</feature>
<feature type="region of interest" description="Disordered" evidence="7">
    <location>
        <begin position="1392"/>
        <end position="1452"/>
    </location>
</feature>
<evidence type="ECO:0000256" key="3">
    <source>
        <dbReference type="ARBA" id="ARBA00022722"/>
    </source>
</evidence>
<keyword evidence="5 6" id="KW-0269">Exonuclease</keyword>
<dbReference type="InterPro" id="IPR047008">
    <property type="entry name" value="XRN1_SH3_sf"/>
</dbReference>
<keyword evidence="6" id="KW-0866">Nonsense-mediated mRNA decay</keyword>
<dbReference type="GO" id="GO:0004534">
    <property type="term" value="F:5'-3' RNA exonuclease activity"/>
    <property type="evidence" value="ECO:0007669"/>
    <property type="project" value="TreeGrafter"/>
</dbReference>
<dbReference type="GO" id="GO:0005737">
    <property type="term" value="C:cytoplasm"/>
    <property type="evidence" value="ECO:0007669"/>
    <property type="project" value="UniProtKB-SubCell"/>
</dbReference>
<dbReference type="GO" id="GO:0005634">
    <property type="term" value="C:nucleus"/>
    <property type="evidence" value="ECO:0007669"/>
    <property type="project" value="TreeGrafter"/>
</dbReference>
<keyword evidence="14" id="KW-1185">Reference proteome</keyword>
<reference evidence="13 14" key="1">
    <citation type="submission" date="2016-02" db="EMBL/GenBank/DDBJ databases">
        <title>Comparative genomic and transcriptomic foundation for Pichia pastoris.</title>
        <authorList>
            <person name="Love K.R."/>
            <person name="Shah K.A."/>
            <person name="Whittaker C.A."/>
            <person name="Wu J."/>
            <person name="Bartlett M.C."/>
            <person name="Ma D."/>
            <person name="Leeson R.L."/>
            <person name="Priest M."/>
            <person name="Young S.K."/>
            <person name="Love J.C."/>
        </authorList>
    </citation>
    <scope>NUCLEOTIDE SEQUENCE [LARGE SCALE GENOMIC DNA]</scope>
    <source>
        <strain evidence="13 14">ATCC 28485</strain>
    </source>
</reference>
<gene>
    <name evidence="13" type="primary">XRN1</name>
    <name evidence="13" type="ORF">ATY40_BA7500460</name>
</gene>
<feature type="domain" description="5'-3' exoribonuclease 1 SH3-like" evidence="10">
    <location>
        <begin position="1180"/>
        <end position="1250"/>
    </location>
</feature>
<keyword evidence="3 6" id="KW-0540">Nuclease</keyword>
<evidence type="ECO:0000259" key="10">
    <source>
        <dbReference type="Pfam" id="PF18129"/>
    </source>
</evidence>
<name>A0A1B2J6Q6_PICPA</name>
<dbReference type="CDD" id="cd18673">
    <property type="entry name" value="PIN_XRN1-2-like"/>
    <property type="match status" value="1"/>
</dbReference>
<dbReference type="InterPro" id="IPR041106">
    <property type="entry name" value="XRN1_D2_D3"/>
</dbReference>
<dbReference type="Pfam" id="PF03159">
    <property type="entry name" value="XRN_N"/>
    <property type="match status" value="1"/>
</dbReference>
<dbReference type="Pfam" id="PF18129">
    <property type="entry name" value="SH3_12"/>
    <property type="match status" value="1"/>
</dbReference>
<comment type="function">
    <text evidence="6">Multifunctional protein that exhibits several independent functions at different levels of the cellular processes. 5'-3' exonuclease component of the nonsense-mediated mRNA decay (NMD) which is a highly conserved mRNA degradation pathway, an RNA surveillance system whose role is to identify and rid cells of mRNA with premature termination codons and thus prevents accumulation of potentially harmful truncated proteins.</text>
</comment>
<accession>A0A1B2J6Q6</accession>
<dbReference type="InterPro" id="IPR041385">
    <property type="entry name" value="SH3_12"/>
</dbReference>
<evidence type="ECO:0000313" key="13">
    <source>
        <dbReference type="EMBL" id="ANZ73665.1"/>
    </source>
</evidence>
<feature type="domain" description="5'-3' exoribonuclease 1 D1" evidence="11">
    <location>
        <begin position="880"/>
        <end position="930"/>
    </location>
</feature>
<feature type="compositionally biased region" description="Basic and acidic residues" evidence="7">
    <location>
        <begin position="1407"/>
        <end position="1426"/>
    </location>
</feature>
<dbReference type="Proteomes" id="UP000094565">
    <property type="component" value="Chromosome 1"/>
</dbReference>
<feature type="compositionally biased region" description="Polar residues" evidence="7">
    <location>
        <begin position="1328"/>
        <end position="1337"/>
    </location>
</feature>
<evidence type="ECO:0000256" key="1">
    <source>
        <dbReference type="ARBA" id="ARBA00006994"/>
    </source>
</evidence>
<dbReference type="GO" id="GO:0016075">
    <property type="term" value="P:rRNA catabolic process"/>
    <property type="evidence" value="ECO:0007669"/>
    <property type="project" value="TreeGrafter"/>
</dbReference>
<evidence type="ECO:0000259" key="8">
    <source>
        <dbReference type="Pfam" id="PF03159"/>
    </source>
</evidence>
<evidence type="ECO:0000313" key="14">
    <source>
        <dbReference type="Proteomes" id="UP000094565"/>
    </source>
</evidence>
<dbReference type="PANTHER" id="PTHR12341:SF7">
    <property type="entry name" value="5'-3' EXORIBONUCLEASE 1"/>
    <property type="match status" value="1"/>
</dbReference>
<dbReference type="OrthoDB" id="372487at2759"/>
<protein>
    <recommendedName>
        <fullName evidence="6">5'-3' exoribonuclease 1</fullName>
        <ecNumber evidence="6">3.1.13.-</ecNumber>
    </recommendedName>
</protein>
<dbReference type="InterPro" id="IPR014722">
    <property type="entry name" value="Rib_uL2_dom2"/>
</dbReference>